<evidence type="ECO:0000256" key="10">
    <source>
        <dbReference type="ARBA" id="ARBA00037165"/>
    </source>
</evidence>
<keyword evidence="5" id="KW-0970">Cilium biogenesis/degradation</keyword>
<dbReference type="InterPro" id="IPR051655">
    <property type="entry name" value="FAM161"/>
</dbReference>
<reference evidence="13" key="2">
    <citation type="submission" date="2025-09" db="UniProtKB">
        <authorList>
            <consortium name="Ensembl"/>
        </authorList>
    </citation>
    <scope>IDENTIFICATION</scope>
</reference>
<gene>
    <name evidence="13" type="primary">FAM161A</name>
</gene>
<dbReference type="AlphaFoldDB" id="A0A8C5M8R3"/>
<dbReference type="PANTHER" id="PTHR21501">
    <property type="entry name" value="PROTEIN FAM-161"/>
    <property type="match status" value="1"/>
</dbReference>
<dbReference type="OrthoDB" id="2150121at2759"/>
<evidence type="ECO:0000313" key="14">
    <source>
        <dbReference type="Proteomes" id="UP000694569"/>
    </source>
</evidence>
<evidence type="ECO:0000256" key="4">
    <source>
        <dbReference type="ARBA" id="ARBA00022490"/>
    </source>
</evidence>
<keyword evidence="7" id="KW-0969">Cilium</keyword>
<evidence type="ECO:0000256" key="12">
    <source>
        <dbReference type="SAM" id="MobiDB-lite"/>
    </source>
</evidence>
<evidence type="ECO:0000256" key="6">
    <source>
        <dbReference type="ARBA" id="ARBA00023054"/>
    </source>
</evidence>
<evidence type="ECO:0000256" key="2">
    <source>
        <dbReference type="ARBA" id="ARBA00004120"/>
    </source>
</evidence>
<keyword evidence="4" id="KW-0963">Cytoplasm</keyword>
<dbReference type="PANTHER" id="PTHR21501:SF3">
    <property type="entry name" value="PROTEIN FAM161A"/>
    <property type="match status" value="1"/>
</dbReference>
<evidence type="ECO:0000256" key="11">
    <source>
        <dbReference type="ARBA" id="ARBA00039949"/>
    </source>
</evidence>
<protein>
    <recommendedName>
        <fullName evidence="11">Protein FAM161A</fullName>
    </recommendedName>
</protein>
<reference evidence="13" key="1">
    <citation type="submission" date="2025-08" db="UniProtKB">
        <authorList>
            <consortium name="Ensembl"/>
        </authorList>
    </citation>
    <scope>IDENTIFICATION</scope>
</reference>
<feature type="compositionally biased region" description="Acidic residues" evidence="12">
    <location>
        <begin position="659"/>
        <end position="679"/>
    </location>
</feature>
<evidence type="ECO:0000256" key="5">
    <source>
        <dbReference type="ARBA" id="ARBA00022794"/>
    </source>
</evidence>
<feature type="region of interest" description="Disordered" evidence="12">
    <location>
        <begin position="532"/>
        <end position="551"/>
    </location>
</feature>
<evidence type="ECO:0000256" key="3">
    <source>
        <dbReference type="ARBA" id="ARBA00006663"/>
    </source>
</evidence>
<dbReference type="GO" id="GO:0044782">
    <property type="term" value="P:cilium organization"/>
    <property type="evidence" value="ECO:0007669"/>
    <property type="project" value="TreeGrafter"/>
</dbReference>
<keyword evidence="8" id="KW-0206">Cytoskeleton</keyword>
<evidence type="ECO:0000256" key="7">
    <source>
        <dbReference type="ARBA" id="ARBA00023069"/>
    </source>
</evidence>
<feature type="compositionally biased region" description="Acidic residues" evidence="12">
    <location>
        <begin position="691"/>
        <end position="700"/>
    </location>
</feature>
<feature type="region of interest" description="Disordered" evidence="12">
    <location>
        <begin position="481"/>
        <end position="524"/>
    </location>
</feature>
<comment type="function">
    <text evidence="10">Involved in ciliogenesis.</text>
</comment>
<feature type="compositionally biased region" description="Basic and acidic residues" evidence="12">
    <location>
        <begin position="35"/>
        <end position="47"/>
    </location>
</feature>
<evidence type="ECO:0000313" key="13">
    <source>
        <dbReference type="Ensembl" id="ENSLLEP00000010380.1"/>
    </source>
</evidence>
<dbReference type="GeneTree" id="ENSGT00940000157824"/>
<dbReference type="GO" id="GO:0036064">
    <property type="term" value="C:ciliary basal body"/>
    <property type="evidence" value="ECO:0007669"/>
    <property type="project" value="TreeGrafter"/>
</dbReference>
<keyword evidence="9" id="KW-0966">Cell projection</keyword>
<evidence type="ECO:0000256" key="9">
    <source>
        <dbReference type="ARBA" id="ARBA00023273"/>
    </source>
</evidence>
<comment type="subcellular location">
    <subcellularLocation>
        <location evidence="2">Cytoplasm</location>
        <location evidence="2">Cytoskeleton</location>
        <location evidence="2">Cilium basal body</location>
    </subcellularLocation>
    <subcellularLocation>
        <location evidence="1">Cytoplasm</location>
        <location evidence="1">Cytoskeleton</location>
        <location evidence="1">Microtubule organizing center</location>
        <location evidence="1">Centrosome</location>
        <location evidence="1">Centriole</location>
    </subcellularLocation>
</comment>
<evidence type="ECO:0000256" key="8">
    <source>
        <dbReference type="ARBA" id="ARBA00023212"/>
    </source>
</evidence>
<dbReference type="GO" id="GO:0005814">
    <property type="term" value="C:centriole"/>
    <property type="evidence" value="ECO:0007669"/>
    <property type="project" value="UniProtKB-SubCell"/>
</dbReference>
<feature type="region of interest" description="Disordered" evidence="12">
    <location>
        <begin position="20"/>
        <end position="65"/>
    </location>
</feature>
<feature type="region of interest" description="Disordered" evidence="12">
    <location>
        <begin position="638"/>
        <end position="709"/>
    </location>
</feature>
<dbReference type="Pfam" id="PF10595">
    <property type="entry name" value="FAM161A_B"/>
    <property type="match status" value="1"/>
</dbReference>
<evidence type="ECO:0000256" key="1">
    <source>
        <dbReference type="ARBA" id="ARBA00004114"/>
    </source>
</evidence>
<dbReference type="InterPro" id="IPR019579">
    <property type="entry name" value="FAM161A/B"/>
</dbReference>
<keyword evidence="6" id="KW-0175">Coiled coil</keyword>
<name>A0A8C5M8R3_9ANUR</name>
<accession>A0A8C5M8R3</accession>
<organism evidence="13 14">
    <name type="scientific">Leptobrachium leishanense</name>
    <name type="common">Leishan spiny toad</name>
    <dbReference type="NCBI Taxonomy" id="445787"/>
    <lineage>
        <taxon>Eukaryota</taxon>
        <taxon>Metazoa</taxon>
        <taxon>Chordata</taxon>
        <taxon>Craniata</taxon>
        <taxon>Vertebrata</taxon>
        <taxon>Euteleostomi</taxon>
        <taxon>Amphibia</taxon>
        <taxon>Batrachia</taxon>
        <taxon>Anura</taxon>
        <taxon>Pelobatoidea</taxon>
        <taxon>Megophryidae</taxon>
        <taxon>Leptobrachium</taxon>
    </lineage>
</organism>
<dbReference type="Proteomes" id="UP000694569">
    <property type="component" value="Unplaced"/>
</dbReference>
<dbReference type="Ensembl" id="ENSLLET00000010786.1">
    <property type="protein sequence ID" value="ENSLLEP00000010380.1"/>
    <property type="gene ID" value="ENSLLEG00000006638.1"/>
</dbReference>
<feature type="compositionally biased region" description="Acidic residues" evidence="12">
    <location>
        <begin position="48"/>
        <end position="57"/>
    </location>
</feature>
<proteinExistence type="inferred from homology"/>
<keyword evidence="14" id="KW-1185">Reference proteome</keyword>
<dbReference type="GO" id="GO:0032391">
    <property type="term" value="C:photoreceptor connecting cilium"/>
    <property type="evidence" value="ECO:0007669"/>
    <property type="project" value="TreeGrafter"/>
</dbReference>
<comment type="similarity">
    <text evidence="3">Belongs to the FAM161 family.</text>
</comment>
<feature type="compositionally biased region" description="Basic residues" evidence="12">
    <location>
        <begin position="541"/>
        <end position="551"/>
    </location>
</feature>
<sequence>MAKTHWESVLTTACIQTPVNPHTRTPITLYEREEEERRKLEAERPAEDDLYSDSDMEREDHSKTSEARDWYLDISRLQNSNQEYYMQIEKLKSAHLQSMEQLERMYQQKLHLKGVQYTDPDQKMVRNECRPLWEREGLRPTLCGECLLKHDLNSNVSSGSFDGSVDELAEGDVCSDSEESISIREKIAEMWDGFAVEDYIQHTACPKQQECSGETSKTKSKEWTHRLTIPEPFQMTVRESKKKKKTTKSKSDIELENNLLKRALEEEEECQKKFRANPVPASVYLPLYHEIVARNEERRKFVKERSKDLLLASQKPFQFTEREEQKKALQKVQLTKFSNPENQMKHFKAKPVPKSIYGSSAQERLKEEELYRGIRTHMRAQELLHSSAYPTSTLACGTKSGNRKTRCFQPKEQLDHKPKINTFVPKFEALHKKNHENVLKSKSPKHVTVCEPFHLRTDHISHKDKILRDIEADEEHLKETRWPYKSPRTATPRRPSWEAISPHGEALSSTPRATESSRRRQQAIRKSIEEREKLEEDWRNKRTKQKHKEKLLKKHIKSRAKAIDRLQSLTRPSHSKLMELRKQEKQRSREYLEELEAMKERVSKTPLLLERATQKNAFLSAEKHYSEVLRNLGLSEDFVSRKGNHSDPPYHVPDKEEERTDDGDSSEGTLELEDLEPNDWSDKNGSARSDAEEEQEEYSTDSDHSETGM</sequence>